<gene>
    <name evidence="1" type="ORF">MSG28_005677</name>
</gene>
<dbReference type="EMBL" id="CM046109">
    <property type="protein sequence ID" value="KAI8442030.1"/>
    <property type="molecule type" value="Genomic_DNA"/>
</dbReference>
<sequence>MYQLLKKYRTSTSALCAAQAETREAAAKAEAAAEEARAAREKLAELTSRLASAEAGHSHTQHEAERRLLLKNKELESSLELEATSRARLEGQLARLREAHEQLAAELGAARARDLAAADDARKLARQLRDLKEENSGLNAKLSEACRAKCAAEAAAAAAAGEAAAARDEARLAARRAAALQEAIAGDLSSPGDDAASDSDNDSYSSDESIGTFLANHKLSPSAPSRNSMQLDSQKSQTPEGRASRSSVGSGSKPLSPTKESFA</sequence>
<comment type="caution">
    <text evidence="1">The sequence shown here is derived from an EMBL/GenBank/DDBJ whole genome shotgun (WGS) entry which is preliminary data.</text>
</comment>
<organism evidence="1 2">
    <name type="scientific">Choristoneura fumiferana</name>
    <name type="common">Spruce budworm moth</name>
    <name type="synonym">Archips fumiferana</name>
    <dbReference type="NCBI Taxonomy" id="7141"/>
    <lineage>
        <taxon>Eukaryota</taxon>
        <taxon>Metazoa</taxon>
        <taxon>Ecdysozoa</taxon>
        <taxon>Arthropoda</taxon>
        <taxon>Hexapoda</taxon>
        <taxon>Insecta</taxon>
        <taxon>Pterygota</taxon>
        <taxon>Neoptera</taxon>
        <taxon>Endopterygota</taxon>
        <taxon>Lepidoptera</taxon>
        <taxon>Glossata</taxon>
        <taxon>Ditrysia</taxon>
        <taxon>Tortricoidea</taxon>
        <taxon>Tortricidae</taxon>
        <taxon>Tortricinae</taxon>
        <taxon>Choristoneura</taxon>
    </lineage>
</organism>
<reference evidence="1 2" key="1">
    <citation type="journal article" date="2022" name="Genome Biol. Evol.">
        <title>The Spruce Budworm Genome: Reconstructing the Evolutionary History of Antifreeze Proteins.</title>
        <authorList>
            <person name="Beliveau C."/>
            <person name="Gagne P."/>
            <person name="Picq S."/>
            <person name="Vernygora O."/>
            <person name="Keeling C.I."/>
            <person name="Pinkney K."/>
            <person name="Doucet D."/>
            <person name="Wen F."/>
            <person name="Johnston J.S."/>
            <person name="Maaroufi H."/>
            <person name="Boyle B."/>
            <person name="Laroche J."/>
            <person name="Dewar K."/>
            <person name="Juretic N."/>
            <person name="Blackburn G."/>
            <person name="Nisole A."/>
            <person name="Brunet B."/>
            <person name="Brandao M."/>
            <person name="Lumley L."/>
            <person name="Duan J."/>
            <person name="Quan G."/>
            <person name="Lucarotti C.J."/>
            <person name="Roe A.D."/>
            <person name="Sperling F.A.H."/>
            <person name="Levesque R.C."/>
            <person name="Cusson M."/>
        </authorList>
    </citation>
    <scope>NUCLEOTIDE SEQUENCE [LARGE SCALE GENOMIC DNA]</scope>
    <source>
        <strain evidence="1">Glfc:IPQL:Cfum</strain>
    </source>
</reference>
<evidence type="ECO:0000313" key="2">
    <source>
        <dbReference type="Proteomes" id="UP001064048"/>
    </source>
</evidence>
<name>A0ACC0L0C5_CHOFU</name>
<accession>A0ACC0L0C5</accession>
<keyword evidence="2" id="KW-1185">Reference proteome</keyword>
<proteinExistence type="predicted"/>
<dbReference type="Proteomes" id="UP001064048">
    <property type="component" value="Chromosome 9"/>
</dbReference>
<evidence type="ECO:0000313" key="1">
    <source>
        <dbReference type="EMBL" id="KAI8442030.1"/>
    </source>
</evidence>
<protein>
    <submittedName>
        <fullName evidence="1">Uncharacterized protein</fullName>
    </submittedName>
</protein>